<protein>
    <recommendedName>
        <fullName evidence="4">Ribosomal protein S14</fullName>
    </recommendedName>
</protein>
<evidence type="ECO:0008006" key="4">
    <source>
        <dbReference type="Google" id="ProtNLM"/>
    </source>
</evidence>
<proteinExistence type="predicted"/>
<dbReference type="Proteomes" id="UP001430953">
    <property type="component" value="Unassembled WGS sequence"/>
</dbReference>
<sequence>MKEVRSVSPRNKRIVEDYYARTQSRRGTLLRTQRMEQTISPTLHGRTRRILRVARSLNPPDPSVPRFLSPAPAPLAPLPRLGSKAKASPLLHLRRERLCNSNERPSLFPFILVPVLGESRVRRQFAYETPRCAH</sequence>
<evidence type="ECO:0000313" key="2">
    <source>
        <dbReference type="EMBL" id="KAL0128740.1"/>
    </source>
</evidence>
<evidence type="ECO:0000313" key="3">
    <source>
        <dbReference type="Proteomes" id="UP001430953"/>
    </source>
</evidence>
<accession>A0AAW2GMI6</accession>
<keyword evidence="3" id="KW-1185">Reference proteome</keyword>
<reference evidence="2 3" key="1">
    <citation type="submission" date="2023-03" db="EMBL/GenBank/DDBJ databases">
        <title>High recombination rates correlate with genetic variation in Cardiocondyla obscurior ants.</title>
        <authorList>
            <person name="Errbii M."/>
        </authorList>
    </citation>
    <scope>NUCLEOTIDE SEQUENCE [LARGE SCALE GENOMIC DNA]</scope>
    <source>
        <strain evidence="2">Alpha-2009</strain>
        <tissue evidence="2">Whole body</tissue>
    </source>
</reference>
<gene>
    <name evidence="2" type="ORF">PUN28_003845</name>
</gene>
<dbReference type="AlphaFoldDB" id="A0AAW2GMI6"/>
<comment type="caution">
    <text evidence="2">The sequence shown here is derived from an EMBL/GenBank/DDBJ whole genome shotgun (WGS) entry which is preliminary data.</text>
</comment>
<feature type="region of interest" description="Disordered" evidence="1">
    <location>
        <begin position="61"/>
        <end position="81"/>
    </location>
</feature>
<dbReference type="EMBL" id="JADYXP020000003">
    <property type="protein sequence ID" value="KAL0128740.1"/>
    <property type="molecule type" value="Genomic_DNA"/>
</dbReference>
<evidence type="ECO:0000256" key="1">
    <source>
        <dbReference type="SAM" id="MobiDB-lite"/>
    </source>
</evidence>
<organism evidence="2 3">
    <name type="scientific">Cardiocondyla obscurior</name>
    <dbReference type="NCBI Taxonomy" id="286306"/>
    <lineage>
        <taxon>Eukaryota</taxon>
        <taxon>Metazoa</taxon>
        <taxon>Ecdysozoa</taxon>
        <taxon>Arthropoda</taxon>
        <taxon>Hexapoda</taxon>
        <taxon>Insecta</taxon>
        <taxon>Pterygota</taxon>
        <taxon>Neoptera</taxon>
        <taxon>Endopterygota</taxon>
        <taxon>Hymenoptera</taxon>
        <taxon>Apocrita</taxon>
        <taxon>Aculeata</taxon>
        <taxon>Formicoidea</taxon>
        <taxon>Formicidae</taxon>
        <taxon>Myrmicinae</taxon>
        <taxon>Cardiocondyla</taxon>
    </lineage>
</organism>
<name>A0AAW2GMI6_9HYME</name>